<keyword evidence="1" id="KW-1133">Transmembrane helix</keyword>
<keyword evidence="1" id="KW-0812">Transmembrane</keyword>
<dbReference type="Proteomes" id="UP000006727">
    <property type="component" value="Chromosome 6"/>
</dbReference>
<name>A0A2K1KEB1_PHYPA</name>
<dbReference type="EnsemblPlants" id="Pp3c6_4335V3.1">
    <property type="protein sequence ID" value="PAC:32978051.CDS.1"/>
    <property type="gene ID" value="Pp3c6_4335"/>
</dbReference>
<feature type="transmembrane region" description="Helical" evidence="1">
    <location>
        <begin position="50"/>
        <end position="70"/>
    </location>
</feature>
<evidence type="ECO:0000313" key="3">
    <source>
        <dbReference type="EnsemblPlants" id="PAC:32978051.CDS.1"/>
    </source>
</evidence>
<reference evidence="2 4" key="1">
    <citation type="journal article" date="2008" name="Science">
        <title>The Physcomitrella genome reveals evolutionary insights into the conquest of land by plants.</title>
        <authorList>
            <person name="Rensing S."/>
            <person name="Lang D."/>
            <person name="Zimmer A."/>
            <person name="Terry A."/>
            <person name="Salamov A."/>
            <person name="Shapiro H."/>
            <person name="Nishiyama T."/>
            <person name="Perroud P.-F."/>
            <person name="Lindquist E."/>
            <person name="Kamisugi Y."/>
            <person name="Tanahashi T."/>
            <person name="Sakakibara K."/>
            <person name="Fujita T."/>
            <person name="Oishi K."/>
            <person name="Shin-I T."/>
            <person name="Kuroki Y."/>
            <person name="Toyoda A."/>
            <person name="Suzuki Y."/>
            <person name="Hashimoto A."/>
            <person name="Yamaguchi K."/>
            <person name="Sugano A."/>
            <person name="Kohara Y."/>
            <person name="Fujiyama A."/>
            <person name="Anterola A."/>
            <person name="Aoki S."/>
            <person name="Ashton N."/>
            <person name="Barbazuk W.B."/>
            <person name="Barker E."/>
            <person name="Bennetzen J."/>
            <person name="Bezanilla M."/>
            <person name="Blankenship R."/>
            <person name="Cho S.H."/>
            <person name="Dutcher S."/>
            <person name="Estelle M."/>
            <person name="Fawcett J.A."/>
            <person name="Gundlach H."/>
            <person name="Hanada K."/>
            <person name="Heyl A."/>
            <person name="Hicks K.A."/>
            <person name="Hugh J."/>
            <person name="Lohr M."/>
            <person name="Mayer K."/>
            <person name="Melkozernov A."/>
            <person name="Murata T."/>
            <person name="Nelson D."/>
            <person name="Pils B."/>
            <person name="Prigge M."/>
            <person name="Reiss B."/>
            <person name="Renner T."/>
            <person name="Rombauts S."/>
            <person name="Rushton P."/>
            <person name="Sanderfoot A."/>
            <person name="Schween G."/>
            <person name="Shiu S.-H."/>
            <person name="Stueber K."/>
            <person name="Theodoulou F.L."/>
            <person name="Tu H."/>
            <person name="Van de Peer Y."/>
            <person name="Verrier P.J."/>
            <person name="Waters E."/>
            <person name="Wood A."/>
            <person name="Yang L."/>
            <person name="Cove D."/>
            <person name="Cuming A."/>
            <person name="Hasebe M."/>
            <person name="Lucas S."/>
            <person name="Mishler D.B."/>
            <person name="Reski R."/>
            <person name="Grigoriev I."/>
            <person name="Quatrano R.S."/>
            <person name="Boore J.L."/>
        </authorList>
    </citation>
    <scope>NUCLEOTIDE SEQUENCE [LARGE SCALE GENOMIC DNA]</scope>
    <source>
        <strain evidence="3 4">cv. Gransden 2004</strain>
    </source>
</reference>
<dbReference type="AlphaFoldDB" id="A0A2K1KEB1"/>
<evidence type="ECO:0000313" key="2">
    <source>
        <dbReference type="EMBL" id="PNR52116.1"/>
    </source>
</evidence>
<sequence length="78" mass="8722">MGCVIVPFHRMGDRMLQSPAGVGRPPGASRLGDFHAYPRVASTKSLVNKYLVNTFGVTPYMCLAVIYLLWDTLKFPYE</sequence>
<dbReference type="InParanoid" id="A0A2K1KEB1"/>
<reference evidence="2 4" key="2">
    <citation type="journal article" date="2018" name="Plant J.">
        <title>The Physcomitrella patens chromosome-scale assembly reveals moss genome structure and evolution.</title>
        <authorList>
            <person name="Lang D."/>
            <person name="Ullrich K.K."/>
            <person name="Murat F."/>
            <person name="Fuchs J."/>
            <person name="Jenkins J."/>
            <person name="Haas F.B."/>
            <person name="Piednoel M."/>
            <person name="Gundlach H."/>
            <person name="Van Bel M."/>
            <person name="Meyberg R."/>
            <person name="Vives C."/>
            <person name="Morata J."/>
            <person name="Symeonidi A."/>
            <person name="Hiss M."/>
            <person name="Muchero W."/>
            <person name="Kamisugi Y."/>
            <person name="Saleh O."/>
            <person name="Blanc G."/>
            <person name="Decker E.L."/>
            <person name="van Gessel N."/>
            <person name="Grimwood J."/>
            <person name="Hayes R.D."/>
            <person name="Graham S.W."/>
            <person name="Gunter L.E."/>
            <person name="McDaniel S.F."/>
            <person name="Hoernstein S.N.W."/>
            <person name="Larsson A."/>
            <person name="Li F.W."/>
            <person name="Perroud P.F."/>
            <person name="Phillips J."/>
            <person name="Ranjan P."/>
            <person name="Rokshar D.S."/>
            <person name="Rothfels C.J."/>
            <person name="Schneider L."/>
            <person name="Shu S."/>
            <person name="Stevenson D.W."/>
            <person name="Thummler F."/>
            <person name="Tillich M."/>
            <person name="Villarreal Aguilar J.C."/>
            <person name="Widiez T."/>
            <person name="Wong G.K."/>
            <person name="Wymore A."/>
            <person name="Zhang Y."/>
            <person name="Zimmer A.D."/>
            <person name="Quatrano R.S."/>
            <person name="Mayer K.F.X."/>
            <person name="Goodstein D."/>
            <person name="Casacuberta J.M."/>
            <person name="Vandepoele K."/>
            <person name="Reski R."/>
            <person name="Cuming A.C."/>
            <person name="Tuskan G.A."/>
            <person name="Maumus F."/>
            <person name="Salse J."/>
            <person name="Schmutz J."/>
            <person name="Rensing S.A."/>
        </authorList>
    </citation>
    <scope>NUCLEOTIDE SEQUENCE [LARGE SCALE GENOMIC DNA]</scope>
    <source>
        <strain evidence="3 4">cv. Gransden 2004</strain>
    </source>
</reference>
<protein>
    <submittedName>
        <fullName evidence="2 3">Uncharacterized protein</fullName>
    </submittedName>
</protein>
<reference evidence="3" key="3">
    <citation type="submission" date="2020-12" db="UniProtKB">
        <authorList>
            <consortium name="EnsemblPlants"/>
        </authorList>
    </citation>
    <scope>IDENTIFICATION</scope>
</reference>
<keyword evidence="1" id="KW-0472">Membrane</keyword>
<dbReference type="EMBL" id="ABEU02000006">
    <property type="protein sequence ID" value="PNR52116.1"/>
    <property type="molecule type" value="Genomic_DNA"/>
</dbReference>
<accession>A0A2K1KEB1</accession>
<keyword evidence="4" id="KW-1185">Reference proteome</keyword>
<evidence type="ECO:0000256" key="1">
    <source>
        <dbReference type="SAM" id="Phobius"/>
    </source>
</evidence>
<proteinExistence type="predicted"/>
<gene>
    <name evidence="2" type="ORF">PHYPA_008490</name>
</gene>
<evidence type="ECO:0000313" key="4">
    <source>
        <dbReference type="Proteomes" id="UP000006727"/>
    </source>
</evidence>
<organism evidence="2">
    <name type="scientific">Physcomitrium patens</name>
    <name type="common">Spreading-leaved earth moss</name>
    <name type="synonym">Physcomitrella patens</name>
    <dbReference type="NCBI Taxonomy" id="3218"/>
    <lineage>
        <taxon>Eukaryota</taxon>
        <taxon>Viridiplantae</taxon>
        <taxon>Streptophyta</taxon>
        <taxon>Embryophyta</taxon>
        <taxon>Bryophyta</taxon>
        <taxon>Bryophytina</taxon>
        <taxon>Bryopsida</taxon>
        <taxon>Funariidae</taxon>
        <taxon>Funariales</taxon>
        <taxon>Funariaceae</taxon>
        <taxon>Physcomitrium</taxon>
    </lineage>
</organism>
<dbReference type="Gramene" id="Pp3c6_4335V3.1">
    <property type="protein sequence ID" value="PAC:32978051.CDS.1"/>
    <property type="gene ID" value="Pp3c6_4335"/>
</dbReference>